<dbReference type="OrthoDB" id="9788959at2"/>
<gene>
    <name evidence="3" type="ORF">BDD14_5264</name>
</gene>
<accession>A0A4Q7Z240</accession>
<evidence type="ECO:0000259" key="2">
    <source>
        <dbReference type="Pfam" id="PF00582"/>
    </source>
</evidence>
<evidence type="ECO:0000256" key="1">
    <source>
        <dbReference type="ARBA" id="ARBA00008791"/>
    </source>
</evidence>
<name>A0A4Q7Z240_9BACT</name>
<evidence type="ECO:0000313" key="3">
    <source>
        <dbReference type="EMBL" id="RZU43589.1"/>
    </source>
</evidence>
<feature type="domain" description="UspA" evidence="2">
    <location>
        <begin position="164"/>
        <end position="291"/>
    </location>
</feature>
<keyword evidence="4" id="KW-1185">Reference proteome</keyword>
<proteinExistence type="inferred from homology"/>
<dbReference type="Gene3D" id="3.40.50.620">
    <property type="entry name" value="HUPs"/>
    <property type="match status" value="2"/>
</dbReference>
<sequence>MTMARIEKILFPVNFSPSCIAMAPYVRRAATLFNAVVSLVHVVDPAELDLFELYELYVRPVADILEDHRVVRRERFDAFLTSEFPLADSPRVLLSGDPASQISELAKNDSFDLIIMPTHAGRFRQALLGSTTARVINDAPCPVLTSRHAETIAPRPLTHRQWICALDLTPYADIVLRTGKAMSEQARAELSLVHVVNSGKRGRLASPNMDENLHLEEVRRASGMLEALTHRHGVPASALIAIGSPKDTILDFVDHTEADVLIIGRSSPTGSTGRLTDLTYEIVRDSPFSVLSV</sequence>
<dbReference type="PRINTS" id="PR01438">
    <property type="entry name" value="UNVRSLSTRESS"/>
</dbReference>
<feature type="domain" description="UspA" evidence="2">
    <location>
        <begin position="7"/>
        <end position="145"/>
    </location>
</feature>
<protein>
    <submittedName>
        <fullName evidence="3">Nucleotide-binding universal stress UspA family protein</fullName>
    </submittedName>
</protein>
<comment type="similarity">
    <text evidence="1">Belongs to the universal stress protein A family.</text>
</comment>
<dbReference type="AlphaFoldDB" id="A0A4Q7Z240"/>
<dbReference type="InterPro" id="IPR006015">
    <property type="entry name" value="Universal_stress_UspA"/>
</dbReference>
<dbReference type="PANTHER" id="PTHR46268">
    <property type="entry name" value="STRESS RESPONSE PROTEIN NHAX"/>
    <property type="match status" value="1"/>
</dbReference>
<dbReference type="RefSeq" id="WP_130422264.1">
    <property type="nucleotide sequence ID" value="NZ_SHKW01000001.1"/>
</dbReference>
<organism evidence="3 4">
    <name type="scientific">Edaphobacter modestus</name>
    <dbReference type="NCBI Taxonomy" id="388466"/>
    <lineage>
        <taxon>Bacteria</taxon>
        <taxon>Pseudomonadati</taxon>
        <taxon>Acidobacteriota</taxon>
        <taxon>Terriglobia</taxon>
        <taxon>Terriglobales</taxon>
        <taxon>Acidobacteriaceae</taxon>
        <taxon>Edaphobacter</taxon>
    </lineage>
</organism>
<reference evidence="3 4" key="1">
    <citation type="submission" date="2019-02" db="EMBL/GenBank/DDBJ databases">
        <title>Genomic Encyclopedia of Archaeal and Bacterial Type Strains, Phase II (KMG-II): from individual species to whole genera.</title>
        <authorList>
            <person name="Goeker M."/>
        </authorList>
    </citation>
    <scope>NUCLEOTIDE SEQUENCE [LARGE SCALE GENOMIC DNA]</scope>
    <source>
        <strain evidence="3 4">DSM 18101</strain>
    </source>
</reference>
<dbReference type="EMBL" id="SHKW01000001">
    <property type="protein sequence ID" value="RZU43589.1"/>
    <property type="molecule type" value="Genomic_DNA"/>
</dbReference>
<comment type="caution">
    <text evidence="3">The sequence shown here is derived from an EMBL/GenBank/DDBJ whole genome shotgun (WGS) entry which is preliminary data.</text>
</comment>
<dbReference type="InterPro" id="IPR006016">
    <property type="entry name" value="UspA"/>
</dbReference>
<dbReference type="PANTHER" id="PTHR46268:SF22">
    <property type="entry name" value="SENSOR PROTEIN KDPD-RELATED"/>
    <property type="match status" value="1"/>
</dbReference>
<dbReference type="Pfam" id="PF00582">
    <property type="entry name" value="Usp"/>
    <property type="match status" value="2"/>
</dbReference>
<dbReference type="Proteomes" id="UP000292958">
    <property type="component" value="Unassembled WGS sequence"/>
</dbReference>
<dbReference type="CDD" id="cd00293">
    <property type="entry name" value="USP-like"/>
    <property type="match status" value="2"/>
</dbReference>
<dbReference type="InterPro" id="IPR014729">
    <property type="entry name" value="Rossmann-like_a/b/a_fold"/>
</dbReference>
<dbReference type="SUPFAM" id="SSF52402">
    <property type="entry name" value="Adenine nucleotide alpha hydrolases-like"/>
    <property type="match status" value="2"/>
</dbReference>
<evidence type="ECO:0000313" key="4">
    <source>
        <dbReference type="Proteomes" id="UP000292958"/>
    </source>
</evidence>